<dbReference type="AlphaFoldDB" id="A0AAD4LPT0"/>
<proteinExistence type="predicted"/>
<evidence type="ECO:0000313" key="3">
    <source>
        <dbReference type="Proteomes" id="UP001201163"/>
    </source>
</evidence>
<feature type="region of interest" description="Disordered" evidence="1">
    <location>
        <begin position="198"/>
        <end position="229"/>
    </location>
</feature>
<gene>
    <name evidence="2" type="ORF">EDB92DRAFT_1967245</name>
</gene>
<name>A0AAD4LPT0_9AGAM</name>
<sequence>MGDEAQLVVDPTSTGLPACCLKKNAPIQQQPLVPKLVEGFPSFSAPPNLTVDGTPPSAADCADDSRVRPVIDHATSAASWFSIAAPLGPRWKKCTQRSINVAAGGRIEHTAHGGMQETKDLMKTEHTGYDVVFLDRLGRLGETALNLGATKDTQFAMNGGVVTLVSVVSAVGAVAQLARSTRTKSHLSALIRKRYGSCQPVSEPRHPGHRGSTVRFPSSPLYDNGRPIT</sequence>
<dbReference type="Proteomes" id="UP001201163">
    <property type="component" value="Unassembled WGS sequence"/>
</dbReference>
<evidence type="ECO:0000256" key="1">
    <source>
        <dbReference type="SAM" id="MobiDB-lite"/>
    </source>
</evidence>
<protein>
    <submittedName>
        <fullName evidence="2">Uncharacterized protein</fullName>
    </submittedName>
</protein>
<comment type="caution">
    <text evidence="2">The sequence shown here is derived from an EMBL/GenBank/DDBJ whole genome shotgun (WGS) entry which is preliminary data.</text>
</comment>
<reference evidence="2" key="1">
    <citation type="submission" date="2022-01" db="EMBL/GenBank/DDBJ databases">
        <title>Comparative genomics reveals a dynamic genome evolution in the ectomycorrhizal milk-cap (Lactarius) mushrooms.</title>
        <authorList>
            <consortium name="DOE Joint Genome Institute"/>
            <person name="Lebreton A."/>
            <person name="Tang N."/>
            <person name="Kuo A."/>
            <person name="LaButti K."/>
            <person name="Drula E."/>
            <person name="Barry K."/>
            <person name="Clum A."/>
            <person name="Lipzen A."/>
            <person name="Mousain D."/>
            <person name="Ng V."/>
            <person name="Wang R."/>
            <person name="Wang X."/>
            <person name="Dai Y."/>
            <person name="Henrissat B."/>
            <person name="Grigoriev I.V."/>
            <person name="Guerin-Laguette A."/>
            <person name="Yu F."/>
            <person name="Martin F.M."/>
        </authorList>
    </citation>
    <scope>NUCLEOTIDE SEQUENCE</scope>
    <source>
        <strain evidence="2">QP</strain>
    </source>
</reference>
<keyword evidence="3" id="KW-1185">Reference proteome</keyword>
<accession>A0AAD4LPT0</accession>
<organism evidence="2 3">
    <name type="scientific">Lactarius akahatsu</name>
    <dbReference type="NCBI Taxonomy" id="416441"/>
    <lineage>
        <taxon>Eukaryota</taxon>
        <taxon>Fungi</taxon>
        <taxon>Dikarya</taxon>
        <taxon>Basidiomycota</taxon>
        <taxon>Agaricomycotina</taxon>
        <taxon>Agaricomycetes</taxon>
        <taxon>Russulales</taxon>
        <taxon>Russulaceae</taxon>
        <taxon>Lactarius</taxon>
    </lineage>
</organism>
<evidence type="ECO:0000313" key="2">
    <source>
        <dbReference type="EMBL" id="KAH8995972.1"/>
    </source>
</evidence>
<dbReference type="EMBL" id="JAKELL010000010">
    <property type="protein sequence ID" value="KAH8995972.1"/>
    <property type="molecule type" value="Genomic_DNA"/>
</dbReference>